<comment type="caution">
    <text evidence="2">The sequence shown here is derived from an EMBL/GenBank/DDBJ whole genome shotgun (WGS) entry which is preliminary data.</text>
</comment>
<evidence type="ECO:0000313" key="3">
    <source>
        <dbReference type="Proteomes" id="UP000236151"/>
    </source>
</evidence>
<name>A0A2K2EXT2_9CLOT</name>
<feature type="transmembrane region" description="Helical" evidence="1">
    <location>
        <begin position="15"/>
        <end position="37"/>
    </location>
</feature>
<dbReference type="KEGG" id="cthd:CDO33_17215"/>
<keyword evidence="1" id="KW-1133">Transmembrane helix</keyword>
<feature type="transmembrane region" description="Helical" evidence="1">
    <location>
        <begin position="93"/>
        <end position="120"/>
    </location>
</feature>
<organism evidence="2 3">
    <name type="scientific">Clostridium thermosuccinogenes</name>
    <dbReference type="NCBI Taxonomy" id="84032"/>
    <lineage>
        <taxon>Bacteria</taxon>
        <taxon>Bacillati</taxon>
        <taxon>Bacillota</taxon>
        <taxon>Clostridia</taxon>
        <taxon>Eubacteriales</taxon>
        <taxon>Clostridiaceae</taxon>
        <taxon>Clostridium</taxon>
    </lineage>
</organism>
<dbReference type="AlphaFoldDB" id="A0A2K2EXT2"/>
<feature type="transmembrane region" description="Helical" evidence="1">
    <location>
        <begin position="49"/>
        <end position="73"/>
    </location>
</feature>
<dbReference type="OrthoDB" id="1701852at2"/>
<dbReference type="CDD" id="cd21808">
    <property type="entry name" value="ABC-2_lan_permease_MutG"/>
    <property type="match status" value="1"/>
</dbReference>
<accession>A0A2K2EXT2</accession>
<feature type="transmembrane region" description="Helical" evidence="1">
    <location>
        <begin position="230"/>
        <end position="252"/>
    </location>
</feature>
<dbReference type="Pfam" id="PF12730">
    <property type="entry name" value="ABC2_membrane_4"/>
    <property type="match status" value="1"/>
</dbReference>
<sequence>MKILYVEWLKTKRTALRLLTFCFPVVYAALIIGYVALRGIDKNTQTLVFQTFFEAWTACIIPLGIGILSGLIVHQEELAGNFNGLLSSKVSRYGLYGSKFILLVLTMTASTLIAAVALGVGLDLFLGVTISWPIFIAASILAIIGAIPLLALHLWAGFRWGMGASIGISIGGLLMAALMGATNLGDKIWQFIPWTWPVRLAMLSGAYLQFSEDMQFPPAVISSGFVLKQLAMGLAASLLCLAAALIGGIIWFNRWEGRKSYD</sequence>
<dbReference type="InterPro" id="IPR022294">
    <property type="entry name" value="ABC-transptr_permeasesu"/>
</dbReference>
<dbReference type="NCBIfam" id="TIGR03733">
    <property type="entry name" value="lanti_perm_MutG"/>
    <property type="match status" value="1"/>
</dbReference>
<dbReference type="Proteomes" id="UP000236151">
    <property type="component" value="Unassembled WGS sequence"/>
</dbReference>
<keyword evidence="1" id="KW-0812">Transmembrane</keyword>
<evidence type="ECO:0000256" key="1">
    <source>
        <dbReference type="SAM" id="Phobius"/>
    </source>
</evidence>
<dbReference type="EMBL" id="NIOJ01000042">
    <property type="protein sequence ID" value="PNT96974.1"/>
    <property type="molecule type" value="Genomic_DNA"/>
</dbReference>
<protein>
    <submittedName>
        <fullName evidence="2">Lantibiotic ABC transporter</fullName>
    </submittedName>
</protein>
<keyword evidence="3" id="KW-1185">Reference proteome</keyword>
<feature type="transmembrane region" description="Helical" evidence="1">
    <location>
        <begin position="132"/>
        <end position="154"/>
    </location>
</feature>
<keyword evidence="1" id="KW-0472">Membrane</keyword>
<feature type="transmembrane region" description="Helical" evidence="1">
    <location>
        <begin position="160"/>
        <end position="179"/>
    </location>
</feature>
<proteinExistence type="predicted"/>
<evidence type="ECO:0000313" key="2">
    <source>
        <dbReference type="EMBL" id="PNT96974.1"/>
    </source>
</evidence>
<reference evidence="2 3" key="1">
    <citation type="submission" date="2017-06" db="EMBL/GenBank/DDBJ databases">
        <title>Investigating the central metabolism of Clostridium thermosuccinogenes.</title>
        <authorList>
            <person name="Koendjbiharie J.G."/>
            <person name="van Kranenburg R."/>
        </authorList>
    </citation>
    <scope>NUCLEOTIDE SEQUENCE [LARGE SCALE GENOMIC DNA]</scope>
    <source>
        <strain evidence="2 3">DSM 5806</strain>
    </source>
</reference>
<gene>
    <name evidence="2" type="ORF">CDQ84_14205</name>
</gene>